<sequence length="197" mass="22537">MSTDMAADQRNEPGIVIEDSWAGYSLELFNYPEHLSIIMNRIECLARDILEDIGHHDLMVLCVLTWWSQLKLRIKNTPLKGHSRGLLTSISVFSSLCVLQNDQSTEDMHIIGPDDLSMLKGKVLYQFFAIVDTGKTMRLKGEIRGGITLKHYDGFVIPNRFMVGYALDYSERPQCKFMSMKYQNSTVVVFWTGYRGT</sequence>
<dbReference type="PANTHER" id="PTHR43340">
    <property type="entry name" value="HYPOXANTHINE-GUANINE PHOSPHORIBOSYLTRANSFERASE"/>
    <property type="match status" value="1"/>
</dbReference>
<dbReference type="GO" id="GO:0006178">
    <property type="term" value="P:guanine salvage"/>
    <property type="evidence" value="ECO:0007669"/>
    <property type="project" value="TreeGrafter"/>
</dbReference>
<dbReference type="GO" id="GO:0032263">
    <property type="term" value="P:GMP salvage"/>
    <property type="evidence" value="ECO:0007669"/>
    <property type="project" value="TreeGrafter"/>
</dbReference>
<dbReference type="GO" id="GO:0005829">
    <property type="term" value="C:cytosol"/>
    <property type="evidence" value="ECO:0007669"/>
    <property type="project" value="TreeGrafter"/>
</dbReference>
<dbReference type="Ensembl" id="ENSCCRT00010132655.1">
    <property type="protein sequence ID" value="ENSCCRP00010119447.1"/>
    <property type="gene ID" value="ENSCCRG00010052237.1"/>
</dbReference>
<dbReference type="SUPFAM" id="SSF53271">
    <property type="entry name" value="PRTase-like"/>
    <property type="match status" value="1"/>
</dbReference>
<dbReference type="GO" id="GO:0004422">
    <property type="term" value="F:hypoxanthine phosphoribosyltransferase activity"/>
    <property type="evidence" value="ECO:0007669"/>
    <property type="project" value="TreeGrafter"/>
</dbReference>
<dbReference type="Gene3D" id="3.40.50.2020">
    <property type="match status" value="1"/>
</dbReference>
<dbReference type="Proteomes" id="UP000694427">
    <property type="component" value="Unplaced"/>
</dbReference>
<reference evidence="1" key="1">
    <citation type="submission" date="2025-08" db="UniProtKB">
        <authorList>
            <consortium name="Ensembl"/>
        </authorList>
    </citation>
    <scope>IDENTIFICATION</scope>
</reference>
<dbReference type="AlphaFoldDB" id="A0A8C1RRZ5"/>
<dbReference type="InterPro" id="IPR050408">
    <property type="entry name" value="HGPRT"/>
</dbReference>
<name>A0A8C1RRZ5_CYPCA</name>
<protein>
    <submittedName>
        <fullName evidence="1">Un-named sa821</fullName>
    </submittedName>
</protein>
<dbReference type="GO" id="GO:0046100">
    <property type="term" value="P:hypoxanthine metabolic process"/>
    <property type="evidence" value="ECO:0007669"/>
    <property type="project" value="TreeGrafter"/>
</dbReference>
<evidence type="ECO:0000313" key="2">
    <source>
        <dbReference type="Proteomes" id="UP000694427"/>
    </source>
</evidence>
<reference evidence="1" key="2">
    <citation type="submission" date="2025-09" db="UniProtKB">
        <authorList>
            <consortium name="Ensembl"/>
        </authorList>
    </citation>
    <scope>IDENTIFICATION</scope>
</reference>
<dbReference type="GO" id="GO:0032264">
    <property type="term" value="P:IMP salvage"/>
    <property type="evidence" value="ECO:0007669"/>
    <property type="project" value="TreeGrafter"/>
</dbReference>
<dbReference type="GO" id="GO:0000287">
    <property type="term" value="F:magnesium ion binding"/>
    <property type="evidence" value="ECO:0007669"/>
    <property type="project" value="TreeGrafter"/>
</dbReference>
<evidence type="ECO:0000313" key="1">
    <source>
        <dbReference type="Ensembl" id="ENSCCRP00010119447.1"/>
    </source>
</evidence>
<proteinExistence type="predicted"/>
<organism evidence="1 2">
    <name type="scientific">Cyprinus carpio</name>
    <name type="common">Common carp</name>
    <dbReference type="NCBI Taxonomy" id="7962"/>
    <lineage>
        <taxon>Eukaryota</taxon>
        <taxon>Metazoa</taxon>
        <taxon>Chordata</taxon>
        <taxon>Craniata</taxon>
        <taxon>Vertebrata</taxon>
        <taxon>Euteleostomi</taxon>
        <taxon>Actinopterygii</taxon>
        <taxon>Neopterygii</taxon>
        <taxon>Teleostei</taxon>
        <taxon>Ostariophysi</taxon>
        <taxon>Cypriniformes</taxon>
        <taxon>Cyprinidae</taxon>
        <taxon>Cyprininae</taxon>
        <taxon>Cyprinus</taxon>
    </lineage>
</organism>
<keyword evidence="2" id="KW-1185">Reference proteome</keyword>
<dbReference type="InterPro" id="IPR029057">
    <property type="entry name" value="PRTase-like"/>
</dbReference>
<dbReference type="PANTHER" id="PTHR43340:SF5">
    <property type="entry name" value="PHOSPHORIBOSYLTRANSFERASE DOMAIN-CONTAINING PROTEIN 1"/>
    <property type="match status" value="1"/>
</dbReference>
<accession>A0A8C1RRZ5</accession>